<name>A0A016WIH7_9BILA</name>
<evidence type="ECO:0000313" key="2">
    <source>
        <dbReference type="Proteomes" id="UP000024635"/>
    </source>
</evidence>
<organism evidence="1 2">
    <name type="scientific">Ancylostoma ceylanicum</name>
    <dbReference type="NCBI Taxonomy" id="53326"/>
    <lineage>
        <taxon>Eukaryota</taxon>
        <taxon>Metazoa</taxon>
        <taxon>Ecdysozoa</taxon>
        <taxon>Nematoda</taxon>
        <taxon>Chromadorea</taxon>
        <taxon>Rhabditida</taxon>
        <taxon>Rhabditina</taxon>
        <taxon>Rhabditomorpha</taxon>
        <taxon>Strongyloidea</taxon>
        <taxon>Ancylostomatidae</taxon>
        <taxon>Ancylostomatinae</taxon>
        <taxon>Ancylostoma</taxon>
    </lineage>
</organism>
<reference evidence="2" key="1">
    <citation type="journal article" date="2015" name="Nat. Genet.">
        <title>The genome and transcriptome of the zoonotic hookworm Ancylostoma ceylanicum identify infection-specific gene families.</title>
        <authorList>
            <person name="Schwarz E.M."/>
            <person name="Hu Y."/>
            <person name="Antoshechkin I."/>
            <person name="Miller M.M."/>
            <person name="Sternberg P.W."/>
            <person name="Aroian R.V."/>
        </authorList>
    </citation>
    <scope>NUCLEOTIDE SEQUENCE</scope>
    <source>
        <strain evidence="2">HY135</strain>
    </source>
</reference>
<evidence type="ECO:0000313" key="1">
    <source>
        <dbReference type="EMBL" id="EYC39042.1"/>
    </source>
</evidence>
<sequence length="75" mass="8529">MAKVSWTSKYSGKCEYGSLSVSFSSWALFENVNSTSCISWYDTGALVCTRGNYHHADWLDVGCLTWIRKYPLVIH</sequence>
<accession>A0A016WIH7</accession>
<dbReference type="AlphaFoldDB" id="A0A016WIH7"/>
<gene>
    <name evidence="1" type="primary">Acey_s0679.g1454</name>
    <name evidence="1" type="ORF">Y032_0679g1454</name>
</gene>
<keyword evidence="2" id="KW-1185">Reference proteome</keyword>
<dbReference type="OrthoDB" id="422827at2759"/>
<protein>
    <submittedName>
        <fullName evidence="1">Uncharacterized protein</fullName>
    </submittedName>
</protein>
<dbReference type="EMBL" id="JARK01000279">
    <property type="protein sequence ID" value="EYC39042.1"/>
    <property type="molecule type" value="Genomic_DNA"/>
</dbReference>
<comment type="caution">
    <text evidence="1">The sequence shown here is derived from an EMBL/GenBank/DDBJ whole genome shotgun (WGS) entry which is preliminary data.</text>
</comment>
<dbReference type="Proteomes" id="UP000024635">
    <property type="component" value="Unassembled WGS sequence"/>
</dbReference>
<proteinExistence type="predicted"/>